<accession>A0ABP5F6E8</accession>
<comment type="caution">
    <text evidence="2">The sequence shown here is derived from an EMBL/GenBank/DDBJ whole genome shotgun (WGS) entry which is preliminary data.</text>
</comment>
<dbReference type="Proteomes" id="UP001500751">
    <property type="component" value="Unassembled WGS sequence"/>
</dbReference>
<dbReference type="Pfam" id="PF19471">
    <property type="entry name" value="DUF6008"/>
    <property type="match status" value="1"/>
</dbReference>
<proteinExistence type="predicted"/>
<sequence>MPNMPNMPGMPGMQSGAHSVPLWDTLGALGLLAWAVAMWLAVAGLAFADRQGRRMWVYKSSLAVILIGVAGQIGHLLEHVAQAVYWIGHPEAPAWMTPWGTGMARGFGQIDRSRATLGMEILHLVGNFIFLAGLAAVMVITRRARRTRTRHWGRMGVWMQGIHGLEHLALTISVWLGAKQAVGLSTWFGQLQPGPGATTYRIWWHFLANVAGSVIFVLALWNLRRERGQICDGFRDTPVRPTAPVDVLV</sequence>
<evidence type="ECO:0000313" key="2">
    <source>
        <dbReference type="EMBL" id="GAA2017987.1"/>
    </source>
</evidence>
<dbReference type="EMBL" id="BAAAQN010000005">
    <property type="protein sequence ID" value="GAA2017987.1"/>
    <property type="molecule type" value="Genomic_DNA"/>
</dbReference>
<protein>
    <submittedName>
        <fullName evidence="2">DUF6008 family protein</fullName>
    </submittedName>
</protein>
<dbReference type="InterPro" id="IPR046050">
    <property type="entry name" value="DUF6008"/>
</dbReference>
<evidence type="ECO:0000256" key="1">
    <source>
        <dbReference type="SAM" id="Phobius"/>
    </source>
</evidence>
<feature type="transmembrane region" description="Helical" evidence="1">
    <location>
        <begin position="60"/>
        <end position="77"/>
    </location>
</feature>
<keyword evidence="1" id="KW-1133">Transmembrane helix</keyword>
<feature type="transmembrane region" description="Helical" evidence="1">
    <location>
        <begin position="121"/>
        <end position="141"/>
    </location>
</feature>
<feature type="transmembrane region" description="Helical" evidence="1">
    <location>
        <begin position="202"/>
        <end position="221"/>
    </location>
</feature>
<gene>
    <name evidence="2" type="ORF">GCM10009839_12500</name>
</gene>
<feature type="transmembrane region" description="Helical" evidence="1">
    <location>
        <begin position="20"/>
        <end position="48"/>
    </location>
</feature>
<name>A0ABP5F6E8_9ACTN</name>
<evidence type="ECO:0000313" key="3">
    <source>
        <dbReference type="Proteomes" id="UP001500751"/>
    </source>
</evidence>
<organism evidence="2 3">
    <name type="scientific">Catenulispora yoronensis</name>
    <dbReference type="NCBI Taxonomy" id="450799"/>
    <lineage>
        <taxon>Bacteria</taxon>
        <taxon>Bacillati</taxon>
        <taxon>Actinomycetota</taxon>
        <taxon>Actinomycetes</taxon>
        <taxon>Catenulisporales</taxon>
        <taxon>Catenulisporaceae</taxon>
        <taxon>Catenulispora</taxon>
    </lineage>
</organism>
<keyword evidence="1" id="KW-0812">Transmembrane</keyword>
<keyword evidence="3" id="KW-1185">Reference proteome</keyword>
<reference evidence="3" key="1">
    <citation type="journal article" date="2019" name="Int. J. Syst. Evol. Microbiol.">
        <title>The Global Catalogue of Microorganisms (GCM) 10K type strain sequencing project: providing services to taxonomists for standard genome sequencing and annotation.</title>
        <authorList>
            <consortium name="The Broad Institute Genomics Platform"/>
            <consortium name="The Broad Institute Genome Sequencing Center for Infectious Disease"/>
            <person name="Wu L."/>
            <person name="Ma J."/>
        </authorList>
    </citation>
    <scope>NUCLEOTIDE SEQUENCE [LARGE SCALE GENOMIC DNA]</scope>
    <source>
        <strain evidence="3">JCM 16014</strain>
    </source>
</reference>
<keyword evidence="1" id="KW-0472">Membrane</keyword>
<feature type="transmembrane region" description="Helical" evidence="1">
    <location>
        <begin position="162"/>
        <end position="182"/>
    </location>
</feature>